<dbReference type="InterPro" id="IPR000250">
    <property type="entry name" value="Peptidase_G1"/>
</dbReference>
<dbReference type="GO" id="GO:0006508">
    <property type="term" value="P:proteolysis"/>
    <property type="evidence" value="ECO:0007669"/>
    <property type="project" value="InterPro"/>
</dbReference>
<name>A0AA40DCW5_9PEZI</name>
<protein>
    <submittedName>
        <fullName evidence="2">Uncharacterized protein</fullName>
    </submittedName>
</protein>
<evidence type="ECO:0000256" key="1">
    <source>
        <dbReference type="SAM" id="SignalP"/>
    </source>
</evidence>
<dbReference type="Proteomes" id="UP001174997">
    <property type="component" value="Unassembled WGS sequence"/>
</dbReference>
<dbReference type="PANTHER" id="PTHR37536">
    <property type="entry name" value="PUTATIVE (AFU_ORTHOLOGUE AFUA_3G02970)-RELATED"/>
    <property type="match status" value="1"/>
</dbReference>
<feature type="signal peptide" evidence="1">
    <location>
        <begin position="1"/>
        <end position="17"/>
    </location>
</feature>
<gene>
    <name evidence="2" type="ORF">QBC41DRAFT_42360</name>
</gene>
<keyword evidence="3" id="KW-1185">Reference proteome</keyword>
<sequence length="264" mass="29018">MKFCLFAFAFAASAAQAFITQVAESIPAVEIPIPAANKIANFTPSYKDGDDTVAYTYNTAGYTVNNTGGDIIYSVEANITLPAVSYTNGGQFLAYVLSIDGSWNCPDSMLTAGVKINKNNSAETATDYYFFVSWKGMFSDRVEGMEVLAGDEISVKVIAYSFTSGKVEFYNKRTQGFWPVWLEAMSPPLCLKEVSWDIGRDLEKAIPKDFKGVQWTGMKWGTRDGNVYDARKGPGDHIIMQMGGLVECEWLEDMPSGDVLYCGT</sequence>
<dbReference type="AlphaFoldDB" id="A0AA40DCW5"/>
<proteinExistence type="predicted"/>
<feature type="chain" id="PRO_5041277381" evidence="1">
    <location>
        <begin position="18"/>
        <end position="264"/>
    </location>
</feature>
<accession>A0AA40DCW5</accession>
<evidence type="ECO:0000313" key="3">
    <source>
        <dbReference type="Proteomes" id="UP001174997"/>
    </source>
</evidence>
<dbReference type="EMBL" id="JAULSY010000017">
    <property type="protein sequence ID" value="KAK0671891.1"/>
    <property type="molecule type" value="Genomic_DNA"/>
</dbReference>
<dbReference type="GO" id="GO:0070007">
    <property type="term" value="F:glutamic-type endopeptidase activity"/>
    <property type="evidence" value="ECO:0007669"/>
    <property type="project" value="InterPro"/>
</dbReference>
<evidence type="ECO:0000313" key="2">
    <source>
        <dbReference type="EMBL" id="KAK0671891.1"/>
    </source>
</evidence>
<keyword evidence="1" id="KW-0732">Signal</keyword>
<organism evidence="2 3">
    <name type="scientific">Cercophora samala</name>
    <dbReference type="NCBI Taxonomy" id="330535"/>
    <lineage>
        <taxon>Eukaryota</taxon>
        <taxon>Fungi</taxon>
        <taxon>Dikarya</taxon>
        <taxon>Ascomycota</taxon>
        <taxon>Pezizomycotina</taxon>
        <taxon>Sordariomycetes</taxon>
        <taxon>Sordariomycetidae</taxon>
        <taxon>Sordariales</taxon>
        <taxon>Lasiosphaeriaceae</taxon>
        <taxon>Cercophora</taxon>
    </lineage>
</organism>
<dbReference type="InterPro" id="IPR013320">
    <property type="entry name" value="ConA-like_dom_sf"/>
</dbReference>
<reference evidence="2" key="1">
    <citation type="submission" date="2023-06" db="EMBL/GenBank/DDBJ databases">
        <title>Genome-scale phylogeny and comparative genomics of the fungal order Sordariales.</title>
        <authorList>
            <consortium name="Lawrence Berkeley National Laboratory"/>
            <person name="Hensen N."/>
            <person name="Bonometti L."/>
            <person name="Westerberg I."/>
            <person name="Brannstrom I.O."/>
            <person name="Guillou S."/>
            <person name="Cros-Aarteil S."/>
            <person name="Calhoun S."/>
            <person name="Haridas S."/>
            <person name="Kuo A."/>
            <person name="Mondo S."/>
            <person name="Pangilinan J."/>
            <person name="Riley R."/>
            <person name="Labutti K."/>
            <person name="Andreopoulos B."/>
            <person name="Lipzen A."/>
            <person name="Chen C."/>
            <person name="Yanf M."/>
            <person name="Daum C."/>
            <person name="Ng V."/>
            <person name="Clum A."/>
            <person name="Steindorff A."/>
            <person name="Ohm R."/>
            <person name="Martin F."/>
            <person name="Silar P."/>
            <person name="Natvig D."/>
            <person name="Lalanne C."/>
            <person name="Gautier V."/>
            <person name="Ament-Velasquez S.L."/>
            <person name="Kruys A."/>
            <person name="Hutchinson M.I."/>
            <person name="Powell A.J."/>
            <person name="Barry K."/>
            <person name="Miller A.N."/>
            <person name="Grigoriev I.V."/>
            <person name="Debuchy R."/>
            <person name="Gladieux P."/>
            <person name="Thoren M.H."/>
            <person name="Johannesson H."/>
        </authorList>
    </citation>
    <scope>NUCLEOTIDE SEQUENCE</scope>
    <source>
        <strain evidence="2">CBS 307.81</strain>
    </source>
</reference>
<dbReference type="Pfam" id="PF01828">
    <property type="entry name" value="Peptidase_A4"/>
    <property type="match status" value="1"/>
</dbReference>
<comment type="caution">
    <text evidence="2">The sequence shown here is derived from an EMBL/GenBank/DDBJ whole genome shotgun (WGS) entry which is preliminary data.</text>
</comment>
<dbReference type="PANTHER" id="PTHR37536:SF1">
    <property type="entry name" value="ASPERGILLOPEPSIN, PUTAITVE (AFU_ORTHOLOGUE AFUA_7G01200)"/>
    <property type="match status" value="1"/>
</dbReference>
<dbReference type="Gene3D" id="2.60.120.700">
    <property type="entry name" value="Peptidase G1"/>
    <property type="match status" value="1"/>
</dbReference>
<dbReference type="InterPro" id="IPR038656">
    <property type="entry name" value="Peptidase_G1_sf"/>
</dbReference>
<dbReference type="SUPFAM" id="SSF49899">
    <property type="entry name" value="Concanavalin A-like lectins/glucanases"/>
    <property type="match status" value="1"/>
</dbReference>